<dbReference type="AlphaFoldDB" id="R0CNE4"/>
<feature type="region of interest" description="Disordered" evidence="1">
    <location>
        <begin position="215"/>
        <end position="295"/>
    </location>
</feature>
<evidence type="ECO:0000256" key="1">
    <source>
        <dbReference type="SAM" id="MobiDB-lite"/>
    </source>
</evidence>
<evidence type="ECO:0000313" key="3">
    <source>
        <dbReference type="EMBL" id="ENZ78005.1"/>
    </source>
</evidence>
<feature type="compositionally biased region" description="Polar residues" evidence="1">
    <location>
        <begin position="176"/>
        <end position="188"/>
    </location>
</feature>
<proteinExistence type="predicted"/>
<keyword evidence="2" id="KW-1133">Transmembrane helix</keyword>
<evidence type="ECO:0000313" key="4">
    <source>
        <dbReference type="Proteomes" id="UP000013280"/>
    </source>
</evidence>
<feature type="region of interest" description="Disordered" evidence="1">
    <location>
        <begin position="169"/>
        <end position="197"/>
    </location>
</feature>
<organism evidence="3 4">
    <name type="scientific">Ralstonia pickettii OR214</name>
    <dbReference type="NCBI Taxonomy" id="1264675"/>
    <lineage>
        <taxon>Bacteria</taxon>
        <taxon>Pseudomonadati</taxon>
        <taxon>Pseudomonadota</taxon>
        <taxon>Betaproteobacteria</taxon>
        <taxon>Burkholderiales</taxon>
        <taxon>Burkholderiaceae</taxon>
        <taxon>Ralstonia</taxon>
    </lineage>
</organism>
<feature type="compositionally biased region" description="Basic and acidic residues" evidence="1">
    <location>
        <begin position="221"/>
        <end position="238"/>
    </location>
</feature>
<gene>
    <name evidence="3" type="ORF">OR214_02281</name>
</gene>
<protein>
    <submittedName>
        <fullName evidence="3">Uncharacterized protein</fullName>
    </submittedName>
</protein>
<dbReference type="EMBL" id="APMQ01000005">
    <property type="protein sequence ID" value="ENZ78005.1"/>
    <property type="molecule type" value="Genomic_DNA"/>
</dbReference>
<keyword evidence="2" id="KW-0812">Transmembrane</keyword>
<feature type="transmembrane region" description="Helical" evidence="2">
    <location>
        <begin position="12"/>
        <end position="34"/>
    </location>
</feature>
<dbReference type="RefSeq" id="WP_004630531.1">
    <property type="nucleotide sequence ID" value="NZ_APMQ01000005.1"/>
</dbReference>
<sequence precursor="true">MEEFNSSMAYALMPYAAVGGVAVISVWAVCWAYARRRKAKRVAMDMQAVDQTIVRAEALEQFWEQGMLPNALAGEGMFKEDYVRDMLSTIRRMHAELLPLLDQVQNGTPLDASQRKHLAFLRKELNRCMQRPDGQYFDLATTLAEFGTSREVKREAPIQWQARSLMDRPAAAQLAERTSLQRDNNSSDGDWMNPLNPFSPLSPLNPLSSVSPWSLWQSEPGHQDESDRHQRVWGDRSTSDNSSLGFFGGNDSSSGNDGGRSLLDCSSSSDSGGSSNDSPSNDSNNDSYSTPCGGD</sequence>
<feature type="compositionally biased region" description="Low complexity" evidence="1">
    <location>
        <begin position="241"/>
        <end position="289"/>
    </location>
</feature>
<comment type="caution">
    <text evidence="3">The sequence shown here is derived from an EMBL/GenBank/DDBJ whole genome shotgun (WGS) entry which is preliminary data.</text>
</comment>
<dbReference type="Proteomes" id="UP000013280">
    <property type="component" value="Unassembled WGS sequence"/>
</dbReference>
<evidence type="ECO:0000256" key="2">
    <source>
        <dbReference type="SAM" id="Phobius"/>
    </source>
</evidence>
<keyword evidence="2" id="KW-0472">Membrane</keyword>
<accession>R0CNE4</accession>
<name>R0CNE4_RALPI</name>
<reference evidence="3 4" key="1">
    <citation type="journal article" date="2013" name="Genome Announc.">
        <title>Draft Genome Sequence for Ralstonia sp. Strain OR214, a Bacterium with Potential for Bioremediation.</title>
        <authorList>
            <person name="Utturkar S.M."/>
            <person name="Bollmann A."/>
            <person name="Brzoska R.M."/>
            <person name="Klingeman D.M."/>
            <person name="Epstein S.E."/>
            <person name="Palumbo A.V."/>
            <person name="Brown S.D."/>
        </authorList>
    </citation>
    <scope>NUCLEOTIDE SEQUENCE [LARGE SCALE GENOMIC DNA]</scope>
    <source>
        <strain evidence="3 4">OR214</strain>
    </source>
</reference>